<evidence type="ECO:0000313" key="1">
    <source>
        <dbReference type="EMBL" id="KKM02487.1"/>
    </source>
</evidence>
<name>A0A0F9HH44_9ZZZZ</name>
<comment type="caution">
    <text evidence="1">The sequence shown here is derived from an EMBL/GenBank/DDBJ whole genome shotgun (WGS) entry which is preliminary data.</text>
</comment>
<accession>A0A0F9HH44</accession>
<sequence length="63" mass="6668">INSQGNLFDLDLTSGDIKAIDLLPVFSNIEAGHACGFRYSVTNFGGPTPTGSSNYLGVELVYT</sequence>
<reference evidence="1" key="1">
    <citation type="journal article" date="2015" name="Nature">
        <title>Complex archaea that bridge the gap between prokaryotes and eukaryotes.</title>
        <authorList>
            <person name="Spang A."/>
            <person name="Saw J.H."/>
            <person name="Jorgensen S.L."/>
            <person name="Zaremba-Niedzwiedzka K."/>
            <person name="Martijn J."/>
            <person name="Lind A.E."/>
            <person name="van Eijk R."/>
            <person name="Schleper C."/>
            <person name="Guy L."/>
            <person name="Ettema T.J."/>
        </authorList>
    </citation>
    <scope>NUCLEOTIDE SEQUENCE</scope>
</reference>
<gene>
    <name evidence="1" type="ORF">LCGC14_1783900</name>
</gene>
<feature type="non-terminal residue" evidence="1">
    <location>
        <position position="1"/>
    </location>
</feature>
<protein>
    <submittedName>
        <fullName evidence="1">Uncharacterized protein</fullName>
    </submittedName>
</protein>
<dbReference type="EMBL" id="LAZR01016915">
    <property type="protein sequence ID" value="KKM02487.1"/>
    <property type="molecule type" value="Genomic_DNA"/>
</dbReference>
<proteinExistence type="predicted"/>
<organism evidence="1">
    <name type="scientific">marine sediment metagenome</name>
    <dbReference type="NCBI Taxonomy" id="412755"/>
    <lineage>
        <taxon>unclassified sequences</taxon>
        <taxon>metagenomes</taxon>
        <taxon>ecological metagenomes</taxon>
    </lineage>
</organism>
<dbReference type="AlphaFoldDB" id="A0A0F9HH44"/>